<dbReference type="Proteomes" id="UP000666661">
    <property type="component" value="Unassembled WGS sequence"/>
</dbReference>
<dbReference type="RefSeq" id="WP_209791883.1">
    <property type="nucleotide sequence ID" value="NZ_JAGIQF010000001.1"/>
</dbReference>
<accession>A0ABS4B131</accession>
<name>A0ABS4B131_9GAMM</name>
<evidence type="ECO:0000313" key="2">
    <source>
        <dbReference type="Proteomes" id="UP000666661"/>
    </source>
</evidence>
<evidence type="ECO:0000313" key="1">
    <source>
        <dbReference type="EMBL" id="MBP0601179.1"/>
    </source>
</evidence>
<dbReference type="EMBL" id="JAGIQF010000001">
    <property type="protein sequence ID" value="MBP0601179.1"/>
    <property type="molecule type" value="Genomic_DNA"/>
</dbReference>
<reference evidence="1 2" key="1">
    <citation type="submission" date="2021-03" db="EMBL/GenBank/DDBJ databases">
        <title>Plant growth promoting bacteria isolated from wild legumes nodules and trapping Phaseolus vulgaris L. nodules in the center and southern Mexico.</title>
        <authorList>
            <person name="Estrada P."/>
        </authorList>
    </citation>
    <scope>NUCLEOTIDE SEQUENCE [LARGE SCALE GENOMIC DNA]</scope>
    <source>
        <strain evidence="1 2">MaGu-431</strain>
    </source>
</reference>
<sequence length="155" mass="17592">MKLDINNIDIDNFSLDSNGIVILPCNYLDTDNYEYHSTAISFYKYASQKIHIEYFTEPEILIDQRSGDWFGPLLLITSTAVTQNPELISITCGVISTYITDFFKGNGSGNIKFKLIYKEVDDMKITEFSYEGSLDGLPYLENSINKILDKGLSNE</sequence>
<protein>
    <submittedName>
        <fullName evidence="1">Uncharacterized protein</fullName>
    </submittedName>
</protein>
<keyword evidence="2" id="KW-1185">Reference proteome</keyword>
<comment type="caution">
    <text evidence="1">The sequence shown here is derived from an EMBL/GenBank/DDBJ whole genome shotgun (WGS) entry which is preliminary data.</text>
</comment>
<gene>
    <name evidence="1" type="ORF">J8I01_01415</name>
</gene>
<organism evidence="1 2">
    <name type="scientific">Aeromonas sanarellii</name>
    <dbReference type="NCBI Taxonomy" id="633415"/>
    <lineage>
        <taxon>Bacteria</taxon>
        <taxon>Pseudomonadati</taxon>
        <taxon>Pseudomonadota</taxon>
        <taxon>Gammaproteobacteria</taxon>
        <taxon>Aeromonadales</taxon>
        <taxon>Aeromonadaceae</taxon>
        <taxon>Aeromonas</taxon>
    </lineage>
</organism>
<proteinExistence type="predicted"/>